<dbReference type="RefSeq" id="WP_238198989.1">
    <property type="nucleotide sequence ID" value="NZ_BPQZ01000029.1"/>
</dbReference>
<feature type="transmembrane region" description="Helical" evidence="1">
    <location>
        <begin position="34"/>
        <end position="56"/>
    </location>
</feature>
<keyword evidence="3" id="KW-1185">Reference proteome</keyword>
<evidence type="ECO:0000256" key="1">
    <source>
        <dbReference type="SAM" id="Phobius"/>
    </source>
</evidence>
<feature type="transmembrane region" description="Helical" evidence="1">
    <location>
        <begin position="7"/>
        <end position="28"/>
    </location>
</feature>
<dbReference type="AlphaFoldDB" id="A0AA37TTU7"/>
<evidence type="ECO:0000313" key="2">
    <source>
        <dbReference type="EMBL" id="GLS74253.1"/>
    </source>
</evidence>
<gene>
    <name evidence="2" type="ORF">GCM10007890_62680</name>
</gene>
<accession>A0AA37TTU7</accession>
<protein>
    <submittedName>
        <fullName evidence="2">Uncharacterized protein</fullName>
    </submittedName>
</protein>
<reference evidence="3" key="1">
    <citation type="journal article" date="2019" name="Int. J. Syst. Evol. Microbiol.">
        <title>The Global Catalogue of Microorganisms (GCM) 10K type strain sequencing project: providing services to taxonomists for standard genome sequencing and annotation.</title>
        <authorList>
            <consortium name="The Broad Institute Genomics Platform"/>
            <consortium name="The Broad Institute Genome Sequencing Center for Infectious Disease"/>
            <person name="Wu L."/>
            <person name="Ma J."/>
        </authorList>
    </citation>
    <scope>NUCLEOTIDE SEQUENCE [LARGE SCALE GENOMIC DNA]</scope>
    <source>
        <strain evidence="3">NBRC 103632</strain>
    </source>
</reference>
<dbReference type="EMBL" id="BSPL01000034">
    <property type="protein sequence ID" value="GLS74253.1"/>
    <property type="molecule type" value="Genomic_DNA"/>
</dbReference>
<keyword evidence="1" id="KW-0472">Membrane</keyword>
<evidence type="ECO:0000313" key="3">
    <source>
        <dbReference type="Proteomes" id="UP001157440"/>
    </source>
</evidence>
<keyword evidence="1" id="KW-0812">Transmembrane</keyword>
<sequence length="81" mass="8557">MAKWIPGAAVFGLLCLMIIPAPGIWGVLIGAACVLAIVGSLCMLALDRVASAILAWRDRVRARRLGRARAVRAGFGVTRKA</sequence>
<name>A0AA37TTU7_9HYPH</name>
<dbReference type="PROSITE" id="PS51257">
    <property type="entry name" value="PROKAR_LIPOPROTEIN"/>
    <property type="match status" value="1"/>
</dbReference>
<organism evidence="2 3">
    <name type="scientific">Methylobacterium tardum</name>
    <dbReference type="NCBI Taxonomy" id="374432"/>
    <lineage>
        <taxon>Bacteria</taxon>
        <taxon>Pseudomonadati</taxon>
        <taxon>Pseudomonadota</taxon>
        <taxon>Alphaproteobacteria</taxon>
        <taxon>Hyphomicrobiales</taxon>
        <taxon>Methylobacteriaceae</taxon>
        <taxon>Methylobacterium</taxon>
    </lineage>
</organism>
<dbReference type="Proteomes" id="UP001157440">
    <property type="component" value="Unassembled WGS sequence"/>
</dbReference>
<keyword evidence="1" id="KW-1133">Transmembrane helix</keyword>
<comment type="caution">
    <text evidence="2">The sequence shown here is derived from an EMBL/GenBank/DDBJ whole genome shotgun (WGS) entry which is preliminary data.</text>
</comment>
<proteinExistence type="predicted"/>